<reference evidence="1 2" key="1">
    <citation type="submission" date="2018-11" db="EMBL/GenBank/DDBJ databases">
        <title>Genomic Encyclopedia of Type Strains, Phase IV (KMG-IV): sequencing the most valuable type-strain genomes for metagenomic binning, comparative biology and taxonomic classification.</title>
        <authorList>
            <person name="Goeker M."/>
        </authorList>
    </citation>
    <scope>NUCLEOTIDE SEQUENCE [LARGE SCALE GENOMIC DNA]</scope>
    <source>
        <strain evidence="1 2">DSM 29158</strain>
    </source>
</reference>
<evidence type="ECO:0000313" key="1">
    <source>
        <dbReference type="EMBL" id="RPF58329.1"/>
    </source>
</evidence>
<dbReference type="RefSeq" id="WP_123807742.1">
    <property type="nucleotide sequence ID" value="NZ_RKRK01000002.1"/>
</dbReference>
<name>A0A3N5BPA5_9BACL</name>
<evidence type="ECO:0000313" key="2">
    <source>
        <dbReference type="Proteomes" id="UP000277108"/>
    </source>
</evidence>
<dbReference type="InterPro" id="IPR010461">
    <property type="entry name" value="ComK"/>
</dbReference>
<sequence>MMFNYTINFNTMCVIPATQGNITRLCTVHELNGEKVTVAATTQEVIHHACEHYSYSYDARKHFSTHLIDVTHKPPLLIDLYGKLLFFPTLSDRNKEVAWFNLSYIESYHETYNDTVLVKFKNGEKVELPLSLHIFNKQYLLATKLYFKFNQYIKNLDESYQSNSGHDISKAGNPFYQLHHDNYMNFLAERDNQRQFQLK</sequence>
<keyword evidence="2" id="KW-1185">Reference proteome</keyword>
<accession>A0A3N5BPA5</accession>
<dbReference type="GO" id="GO:0030420">
    <property type="term" value="P:establishment of competence for transformation"/>
    <property type="evidence" value="ECO:0007669"/>
    <property type="project" value="InterPro"/>
</dbReference>
<dbReference type="Pfam" id="PF06338">
    <property type="entry name" value="ComK"/>
    <property type="match status" value="1"/>
</dbReference>
<dbReference type="EMBL" id="RKRK01000002">
    <property type="protein sequence ID" value="RPF58329.1"/>
    <property type="molecule type" value="Genomic_DNA"/>
</dbReference>
<comment type="caution">
    <text evidence="1">The sequence shown here is derived from an EMBL/GenBank/DDBJ whole genome shotgun (WGS) entry which is preliminary data.</text>
</comment>
<protein>
    <submittedName>
        <fullName evidence="1">ComK protein</fullName>
    </submittedName>
</protein>
<dbReference type="AlphaFoldDB" id="A0A3N5BPA5"/>
<gene>
    <name evidence="1" type="ORF">EDD62_0975</name>
</gene>
<dbReference type="OrthoDB" id="2417337at2"/>
<dbReference type="Proteomes" id="UP000277108">
    <property type="component" value="Unassembled WGS sequence"/>
</dbReference>
<proteinExistence type="predicted"/>
<organism evidence="1 2">
    <name type="scientific">Abyssicoccus albus</name>
    <dbReference type="NCBI Taxonomy" id="1817405"/>
    <lineage>
        <taxon>Bacteria</taxon>
        <taxon>Bacillati</taxon>
        <taxon>Bacillota</taxon>
        <taxon>Bacilli</taxon>
        <taxon>Bacillales</taxon>
        <taxon>Abyssicoccaceae</taxon>
    </lineage>
</organism>